<dbReference type="NCBIfam" id="TIGR01552">
    <property type="entry name" value="phd_fam"/>
    <property type="match status" value="1"/>
</dbReference>
<dbReference type="InterPro" id="IPR006442">
    <property type="entry name" value="Antitoxin_Phd/YefM"/>
</dbReference>
<evidence type="ECO:0000256" key="1">
    <source>
        <dbReference type="ARBA" id="ARBA00009981"/>
    </source>
</evidence>
<dbReference type="SUPFAM" id="SSF143120">
    <property type="entry name" value="YefM-like"/>
    <property type="match status" value="1"/>
</dbReference>
<evidence type="ECO:0000313" key="2">
    <source>
        <dbReference type="EMBL" id="CAB5043015.1"/>
    </source>
</evidence>
<dbReference type="EMBL" id="CAFBPZ010000170">
    <property type="protein sequence ID" value="CAB5043015.1"/>
    <property type="molecule type" value="Genomic_DNA"/>
</dbReference>
<dbReference type="InterPro" id="IPR051416">
    <property type="entry name" value="phD-YefM_TA_antitoxins"/>
</dbReference>
<gene>
    <name evidence="2" type="ORF">UFOPK4237_01675</name>
</gene>
<accession>A0A6J7SNY3</accession>
<organism evidence="2">
    <name type="scientific">freshwater metagenome</name>
    <dbReference type="NCBI Taxonomy" id="449393"/>
    <lineage>
        <taxon>unclassified sequences</taxon>
        <taxon>metagenomes</taxon>
        <taxon>ecological metagenomes</taxon>
    </lineage>
</organism>
<reference evidence="2" key="1">
    <citation type="submission" date="2020-05" db="EMBL/GenBank/DDBJ databases">
        <authorList>
            <person name="Chiriac C."/>
            <person name="Salcher M."/>
            <person name="Ghai R."/>
            <person name="Kavagutti S V."/>
        </authorList>
    </citation>
    <scope>NUCLEOTIDE SEQUENCE</scope>
</reference>
<sequence length="80" mass="8927">MTITVGVFEAKTRLSELLELAAAGERIVVTKRGVPCATIGPPPTREDQIRDFIEFARVMRARTKPGPESAKELIEEGRRY</sequence>
<dbReference type="AlphaFoldDB" id="A0A6J7SNY3"/>
<dbReference type="PANTHER" id="PTHR35377">
    <property type="entry name" value="ANTITOXIN VAPB49-RELATED-RELATED"/>
    <property type="match status" value="1"/>
</dbReference>
<dbReference type="PANTHER" id="PTHR35377:SF8">
    <property type="entry name" value="ANTITOXIN VAPB22"/>
    <property type="match status" value="1"/>
</dbReference>
<proteinExistence type="inferred from homology"/>
<dbReference type="Gene3D" id="3.40.1620.10">
    <property type="entry name" value="YefM-like domain"/>
    <property type="match status" value="1"/>
</dbReference>
<comment type="similarity">
    <text evidence="1">Belongs to the phD/YefM antitoxin family.</text>
</comment>
<dbReference type="InterPro" id="IPR036165">
    <property type="entry name" value="YefM-like_sf"/>
</dbReference>
<name>A0A6J7SNY3_9ZZZZ</name>
<dbReference type="Pfam" id="PF02604">
    <property type="entry name" value="PhdYeFM_antitox"/>
    <property type="match status" value="1"/>
</dbReference>
<protein>
    <submittedName>
        <fullName evidence="2">Unannotated protein</fullName>
    </submittedName>
</protein>